<dbReference type="EMBL" id="CP005935">
    <property type="protein sequence ID" value="AHA72978.1"/>
    <property type="molecule type" value="Genomic_DNA"/>
</dbReference>
<evidence type="ECO:0000313" key="2">
    <source>
        <dbReference type="EMBL" id="AHA72978.1"/>
    </source>
</evidence>
<keyword evidence="1" id="KW-0472">Membrane</keyword>
<organism evidence="2 3">
    <name type="scientific">Bacillus thuringiensis YBT-1518</name>
    <dbReference type="NCBI Taxonomy" id="529122"/>
    <lineage>
        <taxon>Bacteria</taxon>
        <taxon>Bacillati</taxon>
        <taxon>Bacillota</taxon>
        <taxon>Bacilli</taxon>
        <taxon>Bacillales</taxon>
        <taxon>Bacillaceae</taxon>
        <taxon>Bacillus</taxon>
        <taxon>Bacillus cereus group</taxon>
    </lineage>
</organism>
<gene>
    <name evidence="2" type="ORF">YBT1518_19180</name>
</gene>
<sequence>MYQFMRDINILIGDLFVYPYIAIILAKTIYWGDKNEFEINI</sequence>
<evidence type="ECO:0000313" key="3">
    <source>
        <dbReference type="Proteomes" id="UP000018566"/>
    </source>
</evidence>
<feature type="transmembrane region" description="Helical" evidence="1">
    <location>
        <begin position="12"/>
        <end position="32"/>
    </location>
</feature>
<keyword evidence="1" id="KW-0812">Transmembrane</keyword>
<evidence type="ECO:0000256" key="1">
    <source>
        <dbReference type="SAM" id="Phobius"/>
    </source>
</evidence>
<name>A0A9W3KDS8_BACTU</name>
<accession>A0A9W3KDS8</accession>
<dbReference type="AlphaFoldDB" id="A0A9W3KDS8"/>
<keyword evidence="1" id="KW-1133">Transmembrane helix</keyword>
<proteinExistence type="predicted"/>
<dbReference type="KEGG" id="bthu:YBT1518_19180"/>
<dbReference type="Proteomes" id="UP000018566">
    <property type="component" value="Chromosome"/>
</dbReference>
<protein>
    <submittedName>
        <fullName evidence="2">Uncharacterized protein</fullName>
    </submittedName>
</protein>
<reference evidence="2 3" key="1">
    <citation type="submission" date="2013-05" db="EMBL/GenBank/DDBJ databases">
        <title>Complete genome sequence of Bacillus thuringiensis YBT-1518, a typical strain with high toxicity to nematode.</title>
        <authorList>
            <person name="Wang P."/>
            <person name="Zhang C."/>
            <person name="Guo M."/>
            <person name="Guo S."/>
            <person name="Zhu Y."/>
            <person name="Zheng J."/>
            <person name="Zhu L."/>
            <person name="Ruan L."/>
            <person name="Peng D."/>
            <person name="Sun M."/>
        </authorList>
    </citation>
    <scope>NUCLEOTIDE SEQUENCE [LARGE SCALE GENOMIC DNA]</scope>
    <source>
        <strain evidence="2 3">YBT-1518</strain>
    </source>
</reference>